<evidence type="ECO:0000256" key="1">
    <source>
        <dbReference type="SAM" id="MobiDB-lite"/>
    </source>
</evidence>
<organism evidence="2 3">
    <name type="scientific">Candidatus Andersenbacteria bacterium RIFCSPHIGHO2_12_FULL_45_11</name>
    <dbReference type="NCBI Taxonomy" id="1797281"/>
    <lineage>
        <taxon>Bacteria</taxon>
        <taxon>Candidatus Anderseniibacteriota</taxon>
    </lineage>
</organism>
<gene>
    <name evidence="2" type="ORF">A3D99_02910</name>
</gene>
<feature type="region of interest" description="Disordered" evidence="1">
    <location>
        <begin position="150"/>
        <end position="208"/>
    </location>
</feature>
<comment type="caution">
    <text evidence="2">The sequence shown here is derived from an EMBL/GenBank/DDBJ whole genome shotgun (WGS) entry which is preliminary data.</text>
</comment>
<dbReference type="Proteomes" id="UP000177528">
    <property type="component" value="Unassembled WGS sequence"/>
</dbReference>
<dbReference type="EMBL" id="MHHR01000009">
    <property type="protein sequence ID" value="OGY34834.1"/>
    <property type="molecule type" value="Genomic_DNA"/>
</dbReference>
<accession>A0A1G1X4D3</accession>
<name>A0A1G1X4D3_9BACT</name>
<proteinExistence type="predicted"/>
<evidence type="ECO:0000313" key="2">
    <source>
        <dbReference type="EMBL" id="OGY34834.1"/>
    </source>
</evidence>
<dbReference type="AlphaFoldDB" id="A0A1G1X4D3"/>
<evidence type="ECO:0000313" key="3">
    <source>
        <dbReference type="Proteomes" id="UP000177528"/>
    </source>
</evidence>
<protein>
    <submittedName>
        <fullName evidence="2">Uncharacterized protein</fullName>
    </submittedName>
</protein>
<feature type="compositionally biased region" description="Pro residues" evidence="1">
    <location>
        <begin position="196"/>
        <end position="208"/>
    </location>
</feature>
<reference evidence="2 3" key="1">
    <citation type="journal article" date="2016" name="Nat. Commun.">
        <title>Thousands of microbial genomes shed light on interconnected biogeochemical processes in an aquifer system.</title>
        <authorList>
            <person name="Anantharaman K."/>
            <person name="Brown C.T."/>
            <person name="Hug L.A."/>
            <person name="Sharon I."/>
            <person name="Castelle C.J."/>
            <person name="Probst A.J."/>
            <person name="Thomas B.C."/>
            <person name="Singh A."/>
            <person name="Wilkins M.J."/>
            <person name="Karaoz U."/>
            <person name="Brodie E.L."/>
            <person name="Williams K.H."/>
            <person name="Hubbard S.S."/>
            <person name="Banfield J.F."/>
        </authorList>
    </citation>
    <scope>NUCLEOTIDE SEQUENCE [LARGE SCALE GENOMIC DNA]</scope>
</reference>
<sequence>MTQDTKFSNTFIESLVNLQESDRLRYLALIFTMPEKIRSILFTAETASYIRGFLKAHDIPLNYTETLSISIICILTGEKTLAQLPAILSTELKLPNDKAQKMAAEIEKDVFGPVKKELDEFLSRKVASRPRDVVARKSLQNVLNLKELPARRAQPQLPPRPVQKDFPVRPSLQKPTLPAPHPNPLPEQERGTTPKPRFPLPPKPIRFT</sequence>